<keyword evidence="3" id="KW-0812">Transmembrane</keyword>
<proteinExistence type="predicted"/>
<feature type="transmembrane region" description="Helical" evidence="3">
    <location>
        <begin position="151"/>
        <end position="171"/>
    </location>
</feature>
<evidence type="ECO:0000313" key="5">
    <source>
        <dbReference type="Proteomes" id="UP000220605"/>
    </source>
</evidence>
<dbReference type="VEuPathDB" id="PlasmoDB:PVP01_0901700"/>
<feature type="coiled-coil region" evidence="1">
    <location>
        <begin position="177"/>
        <end position="204"/>
    </location>
</feature>
<reference evidence="5" key="1">
    <citation type="submission" date="2016-07" db="EMBL/GenBank/DDBJ databases">
        <authorList>
            <consortium name="Pathogen Informatics"/>
        </authorList>
    </citation>
    <scope>NUCLEOTIDE SEQUENCE [LARGE SCALE GENOMIC DNA]</scope>
</reference>
<feature type="region of interest" description="Disordered" evidence="2">
    <location>
        <begin position="253"/>
        <end position="299"/>
    </location>
</feature>
<protein>
    <submittedName>
        <fullName evidence="4">Uncharacterized protein</fullName>
    </submittedName>
</protein>
<evidence type="ECO:0000313" key="4">
    <source>
        <dbReference type="EMBL" id="VUZ95670.1"/>
    </source>
</evidence>
<keyword evidence="1" id="KW-0175">Coiled coil</keyword>
<evidence type="ECO:0000256" key="1">
    <source>
        <dbReference type="SAM" id="Coils"/>
    </source>
</evidence>
<gene>
    <name evidence="4" type="ORF">PVP01_0901700</name>
</gene>
<dbReference type="EMBL" id="LT635620">
    <property type="protein sequence ID" value="VUZ95670.1"/>
    <property type="molecule type" value="Genomic_DNA"/>
</dbReference>
<feature type="compositionally biased region" description="Polar residues" evidence="2">
    <location>
        <begin position="287"/>
        <end position="299"/>
    </location>
</feature>
<name>A0A564ZU86_PLAVI</name>
<dbReference type="Proteomes" id="UP000220605">
    <property type="component" value="Chromosome 9"/>
</dbReference>
<accession>A0A564ZU86</accession>
<keyword evidence="3" id="KW-1133">Transmembrane helix</keyword>
<evidence type="ECO:0000256" key="3">
    <source>
        <dbReference type="SAM" id="Phobius"/>
    </source>
</evidence>
<sequence length="299" mass="34494">MGNIKQQYEKNRKCNYQLLRCKKNITCVNNKDIFTQASNELKESKHNCFSHHLSAQLFILPLNYGGNKNIKNVVQLVRIFLVIILQFAIVMAQYEVESSSSADSLSSAKELLRTAGSNITDLADRTVNLVGEKIICPIFKESNGLCQEKKLTVPITILLFVIAFSILYCILSKCIRCARTANKRRKWKKQIEEYDRQIEQMSQNNYLTEMNGGNNMQSQMLQGPIFPPQIFQGPMFPPQMFKRQNLYPQMFQGQPQSQMQETLKQQHELQEEKGSEDFRKSGDENSNENALQVEYQTMP</sequence>
<organism evidence="4 5">
    <name type="scientific">Plasmodium vivax</name>
    <name type="common">malaria parasite P. vivax</name>
    <dbReference type="NCBI Taxonomy" id="5855"/>
    <lineage>
        <taxon>Eukaryota</taxon>
        <taxon>Sar</taxon>
        <taxon>Alveolata</taxon>
        <taxon>Apicomplexa</taxon>
        <taxon>Aconoidasida</taxon>
        <taxon>Haemosporida</taxon>
        <taxon>Plasmodiidae</taxon>
        <taxon>Plasmodium</taxon>
        <taxon>Plasmodium (Plasmodium)</taxon>
    </lineage>
</organism>
<dbReference type="VEuPathDB" id="PlasmoDB:PVPAM_090006800"/>
<feature type="compositionally biased region" description="Basic and acidic residues" evidence="2">
    <location>
        <begin position="264"/>
        <end position="283"/>
    </location>
</feature>
<evidence type="ECO:0000256" key="2">
    <source>
        <dbReference type="SAM" id="MobiDB-lite"/>
    </source>
</evidence>
<dbReference type="OrthoDB" id="10532540at2759"/>
<feature type="transmembrane region" description="Helical" evidence="3">
    <location>
        <begin position="76"/>
        <end position="94"/>
    </location>
</feature>
<keyword evidence="3" id="KW-0472">Membrane</keyword>
<dbReference type="AlphaFoldDB" id="A0A564ZU86"/>